<dbReference type="PROSITE" id="PS51930">
    <property type="entry name" value="BMC_2"/>
    <property type="match status" value="2"/>
</dbReference>
<dbReference type="Pfam" id="PF00936">
    <property type="entry name" value="BMC"/>
    <property type="match status" value="2"/>
</dbReference>
<dbReference type="PANTHER" id="PTHR33941:SF11">
    <property type="entry name" value="BACTERIAL MICROCOMPARTMENT SHELL PROTEIN PDUJ"/>
    <property type="match status" value="1"/>
</dbReference>
<evidence type="ECO:0000259" key="4">
    <source>
        <dbReference type="PROSITE" id="PS51930"/>
    </source>
</evidence>
<comment type="similarity">
    <text evidence="3">Belongs to the bacterial microcompartments protein family.</text>
</comment>
<dbReference type="SMART" id="SM00877">
    <property type="entry name" value="BMC"/>
    <property type="match status" value="2"/>
</dbReference>
<feature type="domain" description="BMC" evidence="4">
    <location>
        <begin position="3"/>
        <end position="85"/>
    </location>
</feature>
<protein>
    <submittedName>
        <fullName evidence="5">Propanediol utilization protein</fullName>
    </submittedName>
</protein>
<dbReference type="InterPro" id="IPR011238">
    <property type="entry name" value="Micro_shell_prot_PduT"/>
</dbReference>
<dbReference type="InterPro" id="IPR000249">
    <property type="entry name" value="BMC_dom"/>
</dbReference>
<dbReference type="EMBL" id="PKTG01000123">
    <property type="protein sequence ID" value="PLX16022.1"/>
    <property type="molecule type" value="Genomic_DNA"/>
</dbReference>
<comment type="subcellular location">
    <subcellularLocation>
        <location evidence="1">Bacterial microcompartment</location>
    </subcellularLocation>
</comment>
<dbReference type="InterPro" id="IPR037233">
    <property type="entry name" value="CcmK-like_sf"/>
</dbReference>
<evidence type="ECO:0000256" key="3">
    <source>
        <dbReference type="PROSITE-ProRule" id="PRU01278"/>
    </source>
</evidence>
<evidence type="ECO:0000256" key="1">
    <source>
        <dbReference type="ARBA" id="ARBA00024322"/>
    </source>
</evidence>
<dbReference type="PIRSF" id="PIRSF034834">
    <property type="entry name" value="PduT"/>
    <property type="match status" value="1"/>
</dbReference>
<evidence type="ECO:0000256" key="2">
    <source>
        <dbReference type="ARBA" id="ARBA00024446"/>
    </source>
</evidence>
<dbReference type="AlphaFoldDB" id="A0A2N5ZBG8"/>
<dbReference type="InterPro" id="IPR044872">
    <property type="entry name" value="CcmK/CsoS1_BMC"/>
</dbReference>
<feature type="domain" description="BMC" evidence="4">
    <location>
        <begin position="95"/>
        <end position="181"/>
    </location>
</feature>
<dbReference type="InterPro" id="IPR050575">
    <property type="entry name" value="BMC_shell"/>
</dbReference>
<evidence type="ECO:0000313" key="5">
    <source>
        <dbReference type="EMBL" id="PLX16022.1"/>
    </source>
</evidence>
<dbReference type="Gene3D" id="3.30.70.1710">
    <property type="match status" value="2"/>
</dbReference>
<dbReference type="GO" id="GO:0031469">
    <property type="term" value="C:bacterial microcompartment"/>
    <property type="evidence" value="ECO:0007669"/>
    <property type="project" value="UniProtKB-SubCell"/>
</dbReference>
<reference evidence="5 6" key="1">
    <citation type="submission" date="2017-11" db="EMBL/GenBank/DDBJ databases">
        <title>Genome-resolved metagenomics identifies genetic mobility, metabolic interactions, and unexpected diversity in perchlorate-reducing communities.</title>
        <authorList>
            <person name="Barnum T.P."/>
            <person name="Figueroa I.A."/>
            <person name="Carlstrom C.I."/>
            <person name="Lucas L.N."/>
            <person name="Engelbrektson A.L."/>
            <person name="Coates J.D."/>
        </authorList>
    </citation>
    <scope>NUCLEOTIDE SEQUENCE [LARGE SCALE GENOMIC DNA]</scope>
    <source>
        <strain evidence="5">BM706</strain>
    </source>
</reference>
<gene>
    <name evidence="5" type="ORF">C0601_11720</name>
</gene>
<dbReference type="PANTHER" id="PTHR33941">
    <property type="entry name" value="PROPANEDIOL UTILIZATION PROTEIN PDUA"/>
    <property type="match status" value="1"/>
</dbReference>
<comment type="caution">
    <text evidence="5">The sequence shown here is derived from an EMBL/GenBank/DDBJ whole genome shotgun (WGS) entry which is preliminary data.</text>
</comment>
<proteinExistence type="inferred from homology"/>
<name>A0A2N5ZBG8_MUIH1</name>
<dbReference type="SUPFAM" id="SSF143414">
    <property type="entry name" value="CcmK-like"/>
    <property type="match status" value="2"/>
</dbReference>
<keyword evidence="2" id="KW-1283">Bacterial microcompartment</keyword>
<evidence type="ECO:0000313" key="6">
    <source>
        <dbReference type="Proteomes" id="UP000234857"/>
    </source>
</evidence>
<dbReference type="CDD" id="cd07053">
    <property type="entry name" value="BMC_PduT_repeat1"/>
    <property type="match status" value="1"/>
</dbReference>
<organism evidence="5 6">
    <name type="scientific">Muiribacterium halophilum</name>
    <dbReference type="NCBI Taxonomy" id="2053465"/>
    <lineage>
        <taxon>Bacteria</taxon>
        <taxon>Candidatus Muiribacteriota</taxon>
        <taxon>Candidatus Muiribacteriia</taxon>
        <taxon>Candidatus Muiribacteriales</taxon>
        <taxon>Candidatus Muiribacteriaceae</taxon>
        <taxon>Candidatus Muiribacterium</taxon>
    </lineage>
</organism>
<accession>A0A2N5ZBG8</accession>
<dbReference type="Proteomes" id="UP000234857">
    <property type="component" value="Unassembled WGS sequence"/>
</dbReference>
<sequence>MNCIGMLEYKSISAGVESCDAALKAANVSLLYSMPVCAGKYIILFRGEVGDVKSSVETAKEVASELLIDSIVIPNLHEDVFPALTASTELPKVEAVGVVESFSIAASIIAADAALKAADIRMIEIRIAKGLGGKSFFTFTGEVGAVRESEKVAVEYLQEEGFLVYSMVLPNPHPELAENLY</sequence>